<proteinExistence type="predicted"/>
<dbReference type="RefSeq" id="WP_345642310.1">
    <property type="nucleotide sequence ID" value="NZ_BAABLY010000008.1"/>
</dbReference>
<protein>
    <submittedName>
        <fullName evidence="1">Uncharacterized protein</fullName>
    </submittedName>
</protein>
<evidence type="ECO:0000313" key="1">
    <source>
        <dbReference type="EMBL" id="MEQ3538383.1"/>
    </source>
</evidence>
<gene>
    <name evidence="1" type="ORF">WHI96_06100</name>
</gene>
<reference evidence="1 2" key="1">
    <citation type="submission" date="2024-03" db="EMBL/GenBank/DDBJ databases">
        <title>Draft genome sequence of Pseudonocardia tropica JCM 19149.</title>
        <authorList>
            <person name="Butdee W."/>
            <person name="Duangmal K."/>
        </authorList>
    </citation>
    <scope>NUCLEOTIDE SEQUENCE [LARGE SCALE GENOMIC DNA]</scope>
    <source>
        <strain evidence="1 2">JCM 19149</strain>
    </source>
</reference>
<keyword evidence="2" id="KW-1185">Reference proteome</keyword>
<accession>A0ABV1JR10</accession>
<sequence>MTAPASRRSATHPAVLAHLARQLEEFWPSRRPHAYDEFCPRAHPRP</sequence>
<evidence type="ECO:0000313" key="2">
    <source>
        <dbReference type="Proteomes" id="UP001464923"/>
    </source>
</evidence>
<dbReference type="Proteomes" id="UP001464923">
    <property type="component" value="Unassembled WGS sequence"/>
</dbReference>
<dbReference type="EMBL" id="JBEDNP010000003">
    <property type="protein sequence ID" value="MEQ3538383.1"/>
    <property type="molecule type" value="Genomic_DNA"/>
</dbReference>
<name>A0ABV1JR10_9PSEU</name>
<comment type="caution">
    <text evidence="1">The sequence shown here is derived from an EMBL/GenBank/DDBJ whole genome shotgun (WGS) entry which is preliminary data.</text>
</comment>
<organism evidence="1 2">
    <name type="scientific">Pseudonocardia tropica</name>
    <dbReference type="NCBI Taxonomy" id="681289"/>
    <lineage>
        <taxon>Bacteria</taxon>
        <taxon>Bacillati</taxon>
        <taxon>Actinomycetota</taxon>
        <taxon>Actinomycetes</taxon>
        <taxon>Pseudonocardiales</taxon>
        <taxon>Pseudonocardiaceae</taxon>
        <taxon>Pseudonocardia</taxon>
    </lineage>
</organism>